<feature type="region of interest" description="Disordered" evidence="1">
    <location>
        <begin position="39"/>
        <end position="61"/>
    </location>
</feature>
<dbReference type="AlphaFoldDB" id="A0A4Y2WL03"/>
<evidence type="ECO:0000313" key="2">
    <source>
        <dbReference type="EMBL" id="GBO37090.1"/>
    </source>
</evidence>
<organism evidence="2 3">
    <name type="scientific">Araneus ventricosus</name>
    <name type="common">Orbweaver spider</name>
    <name type="synonym">Epeira ventricosa</name>
    <dbReference type="NCBI Taxonomy" id="182803"/>
    <lineage>
        <taxon>Eukaryota</taxon>
        <taxon>Metazoa</taxon>
        <taxon>Ecdysozoa</taxon>
        <taxon>Arthropoda</taxon>
        <taxon>Chelicerata</taxon>
        <taxon>Arachnida</taxon>
        <taxon>Araneae</taxon>
        <taxon>Araneomorphae</taxon>
        <taxon>Entelegynae</taxon>
        <taxon>Araneoidea</taxon>
        <taxon>Araneidae</taxon>
        <taxon>Araneus</taxon>
    </lineage>
</organism>
<keyword evidence="3" id="KW-1185">Reference proteome</keyword>
<evidence type="ECO:0000313" key="3">
    <source>
        <dbReference type="Proteomes" id="UP000499080"/>
    </source>
</evidence>
<feature type="compositionally biased region" description="Acidic residues" evidence="1">
    <location>
        <begin position="39"/>
        <end position="57"/>
    </location>
</feature>
<evidence type="ECO:0000256" key="1">
    <source>
        <dbReference type="SAM" id="MobiDB-lite"/>
    </source>
</evidence>
<sequence length="89" mass="10006">MGILAENRLFNVFGYLKIANSFRIVSRRNLECSFLLLDDEEEQEQTDDESEGEEDAGDEKRLMASHVVETDSCKYTADACTCCEGKKGS</sequence>
<dbReference type="EMBL" id="BGPR01061423">
    <property type="protein sequence ID" value="GBO37090.1"/>
    <property type="molecule type" value="Genomic_DNA"/>
</dbReference>
<name>A0A4Y2WL03_ARAVE</name>
<comment type="caution">
    <text evidence="2">The sequence shown here is derived from an EMBL/GenBank/DDBJ whole genome shotgun (WGS) entry which is preliminary data.</text>
</comment>
<protein>
    <submittedName>
        <fullName evidence="2">Uncharacterized protein</fullName>
    </submittedName>
</protein>
<proteinExistence type="predicted"/>
<reference evidence="2 3" key="1">
    <citation type="journal article" date="2019" name="Sci. Rep.">
        <title>Orb-weaving spider Araneus ventricosus genome elucidates the spidroin gene catalogue.</title>
        <authorList>
            <person name="Kono N."/>
            <person name="Nakamura H."/>
            <person name="Ohtoshi R."/>
            <person name="Moran D.A.P."/>
            <person name="Shinohara A."/>
            <person name="Yoshida Y."/>
            <person name="Fujiwara M."/>
            <person name="Mori M."/>
            <person name="Tomita M."/>
            <person name="Arakawa K."/>
        </authorList>
    </citation>
    <scope>NUCLEOTIDE SEQUENCE [LARGE SCALE GENOMIC DNA]</scope>
</reference>
<gene>
    <name evidence="2" type="ORF">AVEN_182972_1</name>
</gene>
<accession>A0A4Y2WL03</accession>
<dbReference type="Proteomes" id="UP000499080">
    <property type="component" value="Unassembled WGS sequence"/>
</dbReference>